<dbReference type="EMBL" id="MFEK01000014">
    <property type="protein sequence ID" value="OGE78199.1"/>
    <property type="molecule type" value="Genomic_DNA"/>
</dbReference>
<comment type="caution">
    <text evidence="2">The sequence shown here is derived from an EMBL/GenBank/DDBJ whole genome shotgun (WGS) entry which is preliminary data.</text>
</comment>
<dbReference type="STRING" id="1817824.A2751_03520"/>
<reference evidence="2 3" key="1">
    <citation type="journal article" date="2016" name="Nat. Commun.">
        <title>Thousands of microbial genomes shed light on interconnected biogeochemical processes in an aquifer system.</title>
        <authorList>
            <person name="Anantharaman K."/>
            <person name="Brown C.T."/>
            <person name="Hug L.A."/>
            <person name="Sharon I."/>
            <person name="Castelle C.J."/>
            <person name="Probst A.J."/>
            <person name="Thomas B.C."/>
            <person name="Singh A."/>
            <person name="Wilkins M.J."/>
            <person name="Karaoz U."/>
            <person name="Brodie E.L."/>
            <person name="Williams K.H."/>
            <person name="Hubbard S.S."/>
            <person name="Banfield J.F."/>
        </authorList>
    </citation>
    <scope>NUCLEOTIDE SEQUENCE [LARGE SCALE GENOMIC DNA]</scope>
</reference>
<accession>A0A1F5NKJ6</accession>
<proteinExistence type="predicted"/>
<feature type="compositionally biased region" description="Polar residues" evidence="1">
    <location>
        <begin position="33"/>
        <end position="52"/>
    </location>
</feature>
<feature type="region of interest" description="Disordered" evidence="1">
    <location>
        <begin position="24"/>
        <end position="84"/>
    </location>
</feature>
<dbReference type="Proteomes" id="UP000176864">
    <property type="component" value="Unassembled WGS sequence"/>
</dbReference>
<feature type="compositionally biased region" description="Basic and acidic residues" evidence="1">
    <location>
        <begin position="74"/>
        <end position="84"/>
    </location>
</feature>
<organism evidence="2 3">
    <name type="scientific">Candidatus Doudnabacteria bacterium RIFCSPHIGHO2_01_FULL_46_14</name>
    <dbReference type="NCBI Taxonomy" id="1817824"/>
    <lineage>
        <taxon>Bacteria</taxon>
        <taxon>Candidatus Doudnaibacteriota</taxon>
    </lineage>
</organism>
<evidence type="ECO:0000313" key="3">
    <source>
        <dbReference type="Proteomes" id="UP000176864"/>
    </source>
</evidence>
<protein>
    <submittedName>
        <fullName evidence="2">Uncharacterized protein</fullName>
    </submittedName>
</protein>
<evidence type="ECO:0000313" key="2">
    <source>
        <dbReference type="EMBL" id="OGE78199.1"/>
    </source>
</evidence>
<dbReference type="AlphaFoldDB" id="A0A1F5NKJ6"/>
<name>A0A1F5NKJ6_9BACT</name>
<evidence type="ECO:0000256" key="1">
    <source>
        <dbReference type="SAM" id="MobiDB-lite"/>
    </source>
</evidence>
<gene>
    <name evidence="2" type="ORF">A2751_03520</name>
</gene>
<sequence length="84" mass="9107">MKIILGVVFLVVLAVGGVFLWKKLPKKDDKPGQNATSPSQRPEETVPTSTSPDVFGEQIGRDPVLVPSPVPPRTGRDEFSTPRP</sequence>